<feature type="domain" description="Pseudouridine synthase RsuA/RluA-like" evidence="7">
    <location>
        <begin position="89"/>
        <end position="197"/>
    </location>
</feature>
<comment type="similarity">
    <text evidence="2">Belongs to the pseudouridine synthase RluA family.</text>
</comment>
<accession>A0ABS2WT68</accession>
<comment type="caution">
    <text evidence="8">The sequence shown here is derived from an EMBL/GenBank/DDBJ whole genome shotgun (WGS) entry which is preliminary data.</text>
</comment>
<dbReference type="Pfam" id="PF00849">
    <property type="entry name" value="PseudoU_synth_2"/>
    <property type="match status" value="1"/>
</dbReference>
<dbReference type="CDD" id="cd02869">
    <property type="entry name" value="PseudoU_synth_RluA_like"/>
    <property type="match status" value="1"/>
</dbReference>
<dbReference type="SUPFAM" id="SSF55120">
    <property type="entry name" value="Pseudouridine synthase"/>
    <property type="match status" value="1"/>
</dbReference>
<evidence type="ECO:0000259" key="7">
    <source>
        <dbReference type="Pfam" id="PF00849"/>
    </source>
</evidence>
<evidence type="ECO:0000256" key="1">
    <source>
        <dbReference type="ARBA" id="ARBA00000073"/>
    </source>
</evidence>
<keyword evidence="3" id="KW-0413">Isomerase</keyword>
<dbReference type="RefSeq" id="WP_205459403.1">
    <property type="nucleotide sequence ID" value="NZ_JAFHKK010000018.1"/>
</dbReference>
<dbReference type="PROSITE" id="PS01129">
    <property type="entry name" value="PSI_RLU"/>
    <property type="match status" value="1"/>
</dbReference>
<dbReference type="PROSITE" id="PS50889">
    <property type="entry name" value="S4"/>
    <property type="match status" value="1"/>
</dbReference>
<dbReference type="Gene3D" id="3.30.2350.10">
    <property type="entry name" value="Pseudouridine synthase"/>
    <property type="match status" value="1"/>
</dbReference>
<proteinExistence type="inferred from homology"/>
<evidence type="ECO:0000313" key="8">
    <source>
        <dbReference type="EMBL" id="MBN2964857.1"/>
    </source>
</evidence>
<dbReference type="EMBL" id="JAFHKK010000018">
    <property type="protein sequence ID" value="MBN2964857.1"/>
    <property type="molecule type" value="Genomic_DNA"/>
</dbReference>
<keyword evidence="9" id="KW-1185">Reference proteome</keyword>
<dbReference type="InterPro" id="IPR020103">
    <property type="entry name" value="PsdUridine_synth_cat_dom_sf"/>
</dbReference>
<keyword evidence="6" id="KW-0694">RNA-binding</keyword>
<organism evidence="8 9">
    <name type="scientific">Sulfurospirillum tamanense</name>
    <dbReference type="NCBI Taxonomy" id="2813362"/>
    <lineage>
        <taxon>Bacteria</taxon>
        <taxon>Pseudomonadati</taxon>
        <taxon>Campylobacterota</taxon>
        <taxon>Epsilonproteobacteria</taxon>
        <taxon>Campylobacterales</taxon>
        <taxon>Sulfurospirillaceae</taxon>
        <taxon>Sulfurospirillum</taxon>
    </lineage>
</organism>
<evidence type="ECO:0000256" key="2">
    <source>
        <dbReference type="ARBA" id="ARBA00010876"/>
    </source>
</evidence>
<reference evidence="8 9" key="3">
    <citation type="submission" date="2021-02" db="EMBL/GenBank/DDBJ databases">
        <authorList>
            <person name="Merkel A.Y."/>
        </authorList>
    </citation>
    <scope>NUCLEOTIDE SEQUENCE [LARGE SCALE GENOMIC DNA]</scope>
    <source>
        <strain evidence="8 9">T05b</strain>
    </source>
</reference>
<comment type="catalytic activity">
    <reaction evidence="1">
        <text>a uridine in RNA = a pseudouridine in RNA</text>
        <dbReference type="Rhea" id="RHEA:48348"/>
        <dbReference type="Rhea" id="RHEA-COMP:12068"/>
        <dbReference type="Rhea" id="RHEA-COMP:12069"/>
        <dbReference type="ChEBI" id="CHEBI:65314"/>
        <dbReference type="ChEBI" id="CHEBI:65315"/>
    </reaction>
</comment>
<evidence type="ECO:0000256" key="4">
    <source>
        <dbReference type="ARBA" id="ARBA00031870"/>
    </source>
</evidence>
<sequence length="247" mass="27291">MKEEKAYKLLAMQEKISNRAAKDLIDQGLVYAKGKKVLVARGNLDVDVEFRVEKPAKPTVIFENDKVLVLDKPAFVLSEELATTYGHPLLHRLDKETSGVLILVKDEEYQKAAIEEFKALRVEKIYFAAVGGKCIEPATIEAPILTVKGKGGAVSKISANGKPALTRMEPYLVEGKHSLVKVSIQTGRTHQIRVHLRSIGFSILGDEKYGGKQADRMMLHAYSVTLFGQTFKSPLPSAFKKYGFSGV</sequence>
<name>A0ABS2WT68_9BACT</name>
<dbReference type="PANTHER" id="PTHR21600:SF44">
    <property type="entry name" value="RIBOSOMAL LARGE SUBUNIT PSEUDOURIDINE SYNTHASE D"/>
    <property type="match status" value="1"/>
</dbReference>
<evidence type="ECO:0000313" key="9">
    <source>
        <dbReference type="Proteomes" id="UP000703590"/>
    </source>
</evidence>
<dbReference type="Proteomes" id="UP000703590">
    <property type="component" value="Unassembled WGS sequence"/>
</dbReference>
<evidence type="ECO:0000256" key="6">
    <source>
        <dbReference type="PROSITE-ProRule" id="PRU00182"/>
    </source>
</evidence>
<reference evidence="8 9" key="2">
    <citation type="submission" date="2021-02" db="EMBL/GenBank/DDBJ databases">
        <title>Sulfurospirillum tamanensis sp. nov.</title>
        <authorList>
            <person name="Frolova A."/>
            <person name="Merkel A."/>
            <person name="Slobodkin A."/>
        </authorList>
    </citation>
    <scope>NUCLEOTIDE SEQUENCE [LARGE SCALE GENOMIC DNA]</scope>
    <source>
        <strain evidence="8 9">T05b</strain>
    </source>
</reference>
<evidence type="ECO:0000256" key="3">
    <source>
        <dbReference type="ARBA" id="ARBA00023235"/>
    </source>
</evidence>
<evidence type="ECO:0000256" key="5">
    <source>
        <dbReference type="ARBA" id="ARBA00033164"/>
    </source>
</evidence>
<dbReference type="PANTHER" id="PTHR21600">
    <property type="entry name" value="MITOCHONDRIAL RNA PSEUDOURIDINE SYNTHASE"/>
    <property type="match status" value="1"/>
</dbReference>
<gene>
    <name evidence="8" type="ORF">JWV37_08690</name>
</gene>
<dbReference type="InterPro" id="IPR050188">
    <property type="entry name" value="RluA_PseudoU_synthase"/>
</dbReference>
<dbReference type="InterPro" id="IPR006145">
    <property type="entry name" value="PsdUridine_synth_RsuA/RluA"/>
</dbReference>
<dbReference type="InterPro" id="IPR006224">
    <property type="entry name" value="PsdUridine_synth_RluA-like_CS"/>
</dbReference>
<protein>
    <recommendedName>
        <fullName evidence="4">RNA pseudouridylate synthase</fullName>
    </recommendedName>
    <alternativeName>
        <fullName evidence="5">RNA-uridine isomerase</fullName>
    </alternativeName>
</protein>
<reference evidence="9" key="1">
    <citation type="submission" date="2021-02" db="EMBL/GenBank/DDBJ databases">
        <title>Sulfurospirillum tamanensis sp. nov.</title>
        <authorList>
            <person name="Merkel A.Y."/>
        </authorList>
    </citation>
    <scope>NUCLEOTIDE SEQUENCE [LARGE SCALE GENOMIC DNA]</scope>
    <source>
        <strain evidence="9">T05b</strain>
    </source>
</reference>